<dbReference type="Proteomes" id="UP001633002">
    <property type="component" value="Unassembled WGS sequence"/>
</dbReference>
<protein>
    <submittedName>
        <fullName evidence="1">Uncharacterized protein</fullName>
    </submittedName>
</protein>
<proteinExistence type="predicted"/>
<gene>
    <name evidence="1" type="ORF">R1sor_010053</name>
</gene>
<accession>A0ABD3HZL8</accession>
<organism evidence="1 2">
    <name type="scientific">Riccia sorocarpa</name>
    <dbReference type="NCBI Taxonomy" id="122646"/>
    <lineage>
        <taxon>Eukaryota</taxon>
        <taxon>Viridiplantae</taxon>
        <taxon>Streptophyta</taxon>
        <taxon>Embryophyta</taxon>
        <taxon>Marchantiophyta</taxon>
        <taxon>Marchantiopsida</taxon>
        <taxon>Marchantiidae</taxon>
        <taxon>Marchantiales</taxon>
        <taxon>Ricciaceae</taxon>
        <taxon>Riccia</taxon>
    </lineage>
</organism>
<evidence type="ECO:0000313" key="2">
    <source>
        <dbReference type="Proteomes" id="UP001633002"/>
    </source>
</evidence>
<sequence>MDNVRNNSGDGDMDGGDAEAEELWRRHVQQNPRVLKSLEGVSPEADLIRKDQGIFFYNMQVHVQFLEMDIMENLVDVTNVQATKPCRIRANFGLDGNTQVSIHGSSRYSTQDTLAQVMFIFGEVLQMRIGWQRF</sequence>
<reference evidence="1 2" key="1">
    <citation type="submission" date="2024-09" db="EMBL/GenBank/DDBJ databases">
        <title>Chromosome-scale assembly of Riccia sorocarpa.</title>
        <authorList>
            <person name="Paukszto L."/>
        </authorList>
    </citation>
    <scope>NUCLEOTIDE SEQUENCE [LARGE SCALE GENOMIC DNA]</scope>
    <source>
        <strain evidence="1">LP-2024</strain>
        <tissue evidence="1">Aerial parts of the thallus</tissue>
    </source>
</reference>
<name>A0ABD3HZL8_9MARC</name>
<comment type="caution">
    <text evidence="1">The sequence shown here is derived from an EMBL/GenBank/DDBJ whole genome shotgun (WGS) entry which is preliminary data.</text>
</comment>
<evidence type="ECO:0000313" key="1">
    <source>
        <dbReference type="EMBL" id="KAL3695977.1"/>
    </source>
</evidence>
<dbReference type="AlphaFoldDB" id="A0ABD3HZL8"/>
<keyword evidence="2" id="KW-1185">Reference proteome</keyword>
<dbReference type="EMBL" id="JBJQOH010000002">
    <property type="protein sequence ID" value="KAL3695977.1"/>
    <property type="molecule type" value="Genomic_DNA"/>
</dbReference>